<evidence type="ECO:0000313" key="2">
    <source>
        <dbReference type="EMBL" id="ENV37122.1"/>
    </source>
</evidence>
<proteinExistence type="predicted"/>
<dbReference type="Pfam" id="PF12128">
    <property type="entry name" value="DUF3584"/>
    <property type="match status" value="1"/>
</dbReference>
<sequence>MNSINHKAITKGLKNIYLHNSYIRNKRVKLRCDGHTNLIGGNGRGKTSMLNLLPIFAGISPESMVQKAGNKSSFLDFYLPNLQSMIVYEYLGQQGMCCVVMYRHQNGTKLIYRFVQGRAEETFFAPQFDELFAKNMQVNEIIHELQLNNIKISKQIETILDYRAILHNDKERFARDKSLRILAADYAMCDRQYTLRHLGELTRVPMSQVDLINKFKSMLVDAYLQDENAVVGDKGLTHTANLNLIEDMRSLQEFIKASSQLEKGTQLRANVIQTYQQLFKVKLQAHTLTEQFIEDERELQQEHDTYLLKYEQDYDALQTTITNLATQLHSKQGERTAVKNQIEHINRQEQEYQQLNIDRMISEYHDLPVYQVKVQEEQAQLQRLEASAKDIVDSHDQHLRQIREETSREKGLWEQKKEDIHHQQIELLKQQSLDEEMLRADQQEELGELSNRQELALETINENIQQAHRSVGEAGAYTYDELQHLDLNKKLLKQQKQQISEHLCKHTPLKENLEAHKKQVHDALMALEKHKNLLDKEQKQEQKLREQLNNESSLISFLRTHPNESWKQNIGKLINPVLLLRKGLNPKWETDELNQNSFYGLHLELDKLSLPQEADTLEDLKKRIEQQALRCSQYQADQTMLERKTNTAKEELKCLEIELSVSEQELNNLNKKSQELDAAQERIEKDIRLNINERKERAAQLLQDAEQQQKSLIQQHKSAKNDLQQLQEKARDAIKAKYQLKDTQLQQQVKQIEDNIRQTIKQSDDKIAELLRAKDRALQAEGVDTQQLKCAKQRLTDAQQQFERVNGYIGRINAYHKWVEVELSQRTKLHDQLKMIQEAIEYLEKEHADIEKALQQLDKEKSEHNRQYQATLKIIHRKSQQLEHLLKRLEPSMQDFTELESEFAIDEVEKPLDFDWYLNHGQEQLSQLVDLRQQSLKLHTLVKQILSLAQGNGLEQYWSNQMLDSRYQVDSLPYMLQAMTVLGKMLEHEIPSKINATIVAYQSLGIVFQNHYESLKRFQRKVSRVSDDLSSNINTHNPFSSLSDIEIRLEATINKFGYLTDLESFVNKFNSDVNELPNESVIASLENAIKALHNSNVESHDLKTMVEMSICFRENTRLVKVRNDRDLAEASSTGLSRLVILLIFTGLIRHLCADESVAIHLPIDELGQIDSANSIKLLELMQQQQVYLVCAQPQMSEEIGRSFQYKYNIDKDKGISQFVVKSKIQQNPLLVAGSYVE</sequence>
<feature type="coiled-coil region" evidence="1">
    <location>
        <begin position="510"/>
        <end position="554"/>
    </location>
</feature>
<dbReference type="EMBL" id="APPO01000013">
    <property type="protein sequence ID" value="ENV37122.1"/>
    <property type="molecule type" value="Genomic_DNA"/>
</dbReference>
<accession>N8YK04</accession>
<reference evidence="2 3" key="1">
    <citation type="submission" date="2013-02" db="EMBL/GenBank/DDBJ databases">
        <title>The Genome Sequence of Acinetobacter venetianus CIP 110063.</title>
        <authorList>
            <consortium name="The Broad Institute Genome Sequencing Platform"/>
            <consortium name="The Broad Institute Genome Sequencing Center for Infectious Disease"/>
            <person name="Cerqueira G."/>
            <person name="Feldgarden M."/>
            <person name="Courvalin P."/>
            <person name="Perichon B."/>
            <person name="Grillot-Courvalin C."/>
            <person name="Clermont D."/>
            <person name="Rocha E."/>
            <person name="Yoon E.-J."/>
            <person name="Nemec A."/>
            <person name="Walker B."/>
            <person name="Young S.K."/>
            <person name="Zeng Q."/>
            <person name="Gargeya S."/>
            <person name="Fitzgerald M."/>
            <person name="Haas B."/>
            <person name="Abouelleil A."/>
            <person name="Alvarado L."/>
            <person name="Arachchi H.M."/>
            <person name="Berlin A.M."/>
            <person name="Chapman S.B."/>
            <person name="Dewar J."/>
            <person name="Goldberg J."/>
            <person name="Griggs A."/>
            <person name="Gujja S."/>
            <person name="Hansen M."/>
            <person name="Howarth C."/>
            <person name="Imamovic A."/>
            <person name="Larimer J."/>
            <person name="McCowan C."/>
            <person name="Murphy C."/>
            <person name="Neiman D."/>
            <person name="Pearson M."/>
            <person name="Priest M."/>
            <person name="Roberts A."/>
            <person name="Saif S."/>
            <person name="Shea T."/>
            <person name="Sisk P."/>
            <person name="Sykes S."/>
            <person name="Wortman J."/>
            <person name="Nusbaum C."/>
            <person name="Birren B."/>
        </authorList>
    </citation>
    <scope>NUCLEOTIDE SEQUENCE [LARGE SCALE GENOMIC DNA]</scope>
    <source>
        <strain evidence="3">ATCC 31012 / DSM 23050 / BCRC 14357 / CCUG 45561 / CIP 110063 / KCTC 2702 / LMG 19082 / RAG-1</strain>
    </source>
</reference>
<protein>
    <submittedName>
        <fullName evidence="2">Uncharacterized protein</fullName>
    </submittedName>
</protein>
<dbReference type="HOGENOM" id="CLU_007224_0_0_6"/>
<dbReference type="Proteomes" id="UP000018445">
    <property type="component" value="Unassembled WGS sequence"/>
</dbReference>
<feature type="coiled-coil region" evidence="1">
    <location>
        <begin position="307"/>
        <end position="394"/>
    </location>
</feature>
<feature type="coiled-coil region" evidence="1">
    <location>
        <begin position="617"/>
        <end position="780"/>
    </location>
</feature>
<dbReference type="OrthoDB" id="9810371at2"/>
<dbReference type="PATRIC" id="fig|1191460.12.peg.1918"/>
<organism evidence="2 3">
    <name type="scientific">Acinetobacter venetianus (strain ATCC 31012 / DSM 23050 / BCRC 14357 / CCUG 45561 / CIP 110063 / KCTC 2702 / LMG 19082 / RAG-1)</name>
    <dbReference type="NCBI Taxonomy" id="1191460"/>
    <lineage>
        <taxon>Bacteria</taxon>
        <taxon>Pseudomonadati</taxon>
        <taxon>Pseudomonadota</taxon>
        <taxon>Gammaproteobacteria</taxon>
        <taxon>Moraxellales</taxon>
        <taxon>Moraxellaceae</taxon>
        <taxon>Acinetobacter</taxon>
    </lineage>
</organism>
<dbReference type="RefSeq" id="WP_004879538.1">
    <property type="nucleotide sequence ID" value="NZ_AKIQ01000025.1"/>
</dbReference>
<keyword evidence="1" id="KW-0175">Coiled coil</keyword>
<dbReference type="GeneID" id="58194799"/>
<gene>
    <name evidence="2" type="ORF">F959_01930</name>
</gene>
<name>N8YK04_ACIVR</name>
<dbReference type="AlphaFoldDB" id="N8YK04"/>
<evidence type="ECO:0000256" key="1">
    <source>
        <dbReference type="SAM" id="Coils"/>
    </source>
</evidence>
<dbReference type="InterPro" id="IPR027417">
    <property type="entry name" value="P-loop_NTPase"/>
</dbReference>
<feature type="coiled-coil region" evidence="1">
    <location>
        <begin position="826"/>
        <end position="874"/>
    </location>
</feature>
<comment type="caution">
    <text evidence="2">The sequence shown here is derived from an EMBL/GenBank/DDBJ whole genome shotgun (WGS) entry which is preliminary data.</text>
</comment>
<dbReference type="eggNOG" id="COG1196">
    <property type="taxonomic scope" value="Bacteria"/>
</dbReference>
<dbReference type="InterPro" id="IPR021979">
    <property type="entry name" value="DUF3584"/>
</dbReference>
<dbReference type="SUPFAM" id="SSF52540">
    <property type="entry name" value="P-loop containing nucleoside triphosphate hydrolases"/>
    <property type="match status" value="1"/>
</dbReference>
<evidence type="ECO:0000313" key="3">
    <source>
        <dbReference type="Proteomes" id="UP000018445"/>
    </source>
</evidence>
<keyword evidence="3" id="KW-1185">Reference proteome</keyword>